<reference evidence="1 2" key="1">
    <citation type="journal article" date="2022" name="Front. Cell. Infect. Microbiol.">
        <title>The Genomes of Two Strains of Taenia crassiceps the Animal Model for the Study of Human Cysticercosis.</title>
        <authorList>
            <person name="Bobes R.J."/>
            <person name="Estrada K."/>
            <person name="Rios-Valencia D.G."/>
            <person name="Calderon-Gallegos A."/>
            <person name="de la Torre P."/>
            <person name="Carrero J.C."/>
            <person name="Sanchez-Flores A."/>
            <person name="Laclette J.P."/>
        </authorList>
    </citation>
    <scope>NUCLEOTIDE SEQUENCE [LARGE SCALE GENOMIC DNA]</scope>
    <source>
        <strain evidence="1">WFUcys</strain>
    </source>
</reference>
<gene>
    <name evidence="1" type="ORF">TcWFU_002976</name>
</gene>
<protein>
    <submittedName>
        <fullName evidence="1">Uncharacterized protein</fullName>
    </submittedName>
</protein>
<dbReference type="Proteomes" id="UP001651158">
    <property type="component" value="Unassembled WGS sequence"/>
</dbReference>
<comment type="caution">
    <text evidence="1">The sequence shown here is derived from an EMBL/GenBank/DDBJ whole genome shotgun (WGS) entry which is preliminary data.</text>
</comment>
<dbReference type="EMBL" id="JAKROA010000017">
    <property type="protein sequence ID" value="KAL5103502.1"/>
    <property type="molecule type" value="Genomic_DNA"/>
</dbReference>
<sequence>MWHQIHLTPMHSHGLYQLPLLSFFPSFLPSFPPSHLHAWPTPHALPSPLTSHITTGSAQPRLLLSHSMPTYFLPLTDHCRRRQKLVSIPQWDPPPSVTYQPYQPAPYTHTMWLLLLPHTSPRYHLHTLATENAPHLWS</sequence>
<keyword evidence="2" id="KW-1185">Reference proteome</keyword>
<evidence type="ECO:0000313" key="1">
    <source>
        <dbReference type="EMBL" id="KAL5103502.1"/>
    </source>
</evidence>
<accession>A0ABR4Q1M6</accession>
<proteinExistence type="predicted"/>
<organism evidence="1 2">
    <name type="scientific">Taenia crassiceps</name>
    <dbReference type="NCBI Taxonomy" id="6207"/>
    <lineage>
        <taxon>Eukaryota</taxon>
        <taxon>Metazoa</taxon>
        <taxon>Spiralia</taxon>
        <taxon>Lophotrochozoa</taxon>
        <taxon>Platyhelminthes</taxon>
        <taxon>Cestoda</taxon>
        <taxon>Eucestoda</taxon>
        <taxon>Cyclophyllidea</taxon>
        <taxon>Taeniidae</taxon>
        <taxon>Taenia</taxon>
    </lineage>
</organism>
<evidence type="ECO:0000313" key="2">
    <source>
        <dbReference type="Proteomes" id="UP001651158"/>
    </source>
</evidence>
<name>A0ABR4Q1M6_9CEST</name>